<name>A0A4V4HHP6_DENBC</name>
<dbReference type="PANTHER" id="PTHR39596:SF2">
    <property type="entry name" value="HET DOMAIN PROTEIN (AFU_ORTHOLOGUE AFUA_1G17550)-RELATED"/>
    <property type="match status" value="1"/>
</dbReference>
<gene>
    <name evidence="1" type="ORF">K435DRAFT_556933</name>
</gene>
<dbReference type="EMBL" id="ML179066">
    <property type="protein sequence ID" value="THV03516.1"/>
    <property type="molecule type" value="Genomic_DNA"/>
</dbReference>
<dbReference type="AlphaFoldDB" id="A0A4V4HHP6"/>
<dbReference type="OrthoDB" id="2426273at2759"/>
<feature type="non-terminal residue" evidence="1">
    <location>
        <position position="1"/>
    </location>
</feature>
<evidence type="ECO:0000313" key="2">
    <source>
        <dbReference type="Proteomes" id="UP000297245"/>
    </source>
</evidence>
<reference evidence="1 2" key="1">
    <citation type="journal article" date="2019" name="Nat. Ecol. Evol.">
        <title>Megaphylogeny resolves global patterns of mushroom evolution.</title>
        <authorList>
            <person name="Varga T."/>
            <person name="Krizsan K."/>
            <person name="Foldi C."/>
            <person name="Dima B."/>
            <person name="Sanchez-Garcia M."/>
            <person name="Sanchez-Ramirez S."/>
            <person name="Szollosi G.J."/>
            <person name="Szarkandi J.G."/>
            <person name="Papp V."/>
            <person name="Albert L."/>
            <person name="Andreopoulos W."/>
            <person name="Angelini C."/>
            <person name="Antonin V."/>
            <person name="Barry K.W."/>
            <person name="Bougher N.L."/>
            <person name="Buchanan P."/>
            <person name="Buyck B."/>
            <person name="Bense V."/>
            <person name="Catcheside P."/>
            <person name="Chovatia M."/>
            <person name="Cooper J."/>
            <person name="Damon W."/>
            <person name="Desjardin D."/>
            <person name="Finy P."/>
            <person name="Geml J."/>
            <person name="Haridas S."/>
            <person name="Hughes K."/>
            <person name="Justo A."/>
            <person name="Karasinski D."/>
            <person name="Kautmanova I."/>
            <person name="Kiss B."/>
            <person name="Kocsube S."/>
            <person name="Kotiranta H."/>
            <person name="LaButti K.M."/>
            <person name="Lechner B.E."/>
            <person name="Liimatainen K."/>
            <person name="Lipzen A."/>
            <person name="Lukacs Z."/>
            <person name="Mihaltcheva S."/>
            <person name="Morgado L.N."/>
            <person name="Niskanen T."/>
            <person name="Noordeloos M.E."/>
            <person name="Ohm R.A."/>
            <person name="Ortiz-Santana B."/>
            <person name="Ovrebo C."/>
            <person name="Racz N."/>
            <person name="Riley R."/>
            <person name="Savchenko A."/>
            <person name="Shiryaev A."/>
            <person name="Soop K."/>
            <person name="Spirin V."/>
            <person name="Szebenyi C."/>
            <person name="Tomsovsky M."/>
            <person name="Tulloss R.E."/>
            <person name="Uehling J."/>
            <person name="Grigoriev I.V."/>
            <person name="Vagvolgyi C."/>
            <person name="Papp T."/>
            <person name="Martin F.M."/>
            <person name="Miettinen O."/>
            <person name="Hibbett D.S."/>
            <person name="Nagy L.G."/>
        </authorList>
    </citation>
    <scope>NUCLEOTIDE SEQUENCE [LARGE SCALE GENOMIC DNA]</scope>
    <source>
        <strain evidence="1 2">CBS 962.96</strain>
    </source>
</reference>
<accession>A0A4V4HHP6</accession>
<organism evidence="1 2">
    <name type="scientific">Dendrothele bispora (strain CBS 962.96)</name>
    <dbReference type="NCBI Taxonomy" id="1314807"/>
    <lineage>
        <taxon>Eukaryota</taxon>
        <taxon>Fungi</taxon>
        <taxon>Dikarya</taxon>
        <taxon>Basidiomycota</taxon>
        <taxon>Agaricomycotina</taxon>
        <taxon>Agaricomycetes</taxon>
        <taxon>Agaricomycetidae</taxon>
        <taxon>Agaricales</taxon>
        <taxon>Agaricales incertae sedis</taxon>
        <taxon>Dendrothele</taxon>
    </lineage>
</organism>
<feature type="non-terminal residue" evidence="1">
    <location>
        <position position="352"/>
    </location>
</feature>
<dbReference type="Proteomes" id="UP000297245">
    <property type="component" value="Unassembled WGS sequence"/>
</dbReference>
<protein>
    <submittedName>
        <fullName evidence="1">Uncharacterized protein</fullName>
    </submittedName>
</protein>
<sequence>LLEDIMDMKIPEDFLLDHDQRILLADRLSRLIVPWARELLRSSQPRSTDPTLPSSQRGEYNLQLFRRVTNALDDAQKHVTPDCTCSFIGPSLSDVCKFVADKKVPVIVFDGTNIRVSTARDTPYVAISHVWADGLGSTTEVGLPNCQVQRLARLAGQLVSSGGFWQDGLCIPEEKESRNRAIALMAETYTSAEKVLVLDEGIRSSCQQSTPKEECLLRIATSGWMQRIWTLQEGMLACELHFELQDNIIDPTHFNNYSFSLARRLIPLLGYRGRDLQTRKFEPRLQQPPKCTVNDLIGLLRYRTTSKPRDEPVAISGLLRIDASTLVHIESGEERMKSLLIQVGEVPRKLAV</sequence>
<keyword evidence="2" id="KW-1185">Reference proteome</keyword>
<dbReference type="PANTHER" id="PTHR39596">
    <property type="match status" value="1"/>
</dbReference>
<proteinExistence type="predicted"/>
<evidence type="ECO:0000313" key="1">
    <source>
        <dbReference type="EMBL" id="THV03516.1"/>
    </source>
</evidence>